<dbReference type="NCBIfam" id="TIGR02876">
    <property type="entry name" value="spore_yqfD"/>
    <property type="match status" value="1"/>
</dbReference>
<comment type="caution">
    <text evidence="3">The sequence shown here is derived from an EMBL/GenBank/DDBJ whole genome shotgun (WGS) entry which is preliminary data.</text>
</comment>
<reference evidence="3 4" key="1">
    <citation type="submission" date="2015-06" db="EMBL/GenBank/DDBJ databases">
        <title>Draft genome sequence of the purine-degrading Clostridium cylindrosporum HC-1 (DSM 605).</title>
        <authorList>
            <person name="Poehlein A."/>
            <person name="Schiel-Bengelsdorf B."/>
            <person name="Bengelsdorf F."/>
            <person name="Daniel R."/>
            <person name="Duerre P."/>
        </authorList>
    </citation>
    <scope>NUCLEOTIDE SEQUENCE [LARGE SCALE GENOMIC DNA]</scope>
    <source>
        <strain evidence="3 4">DSM 605</strain>
    </source>
</reference>
<sequence>MGNFKDFIRGEIKVKVESLEIERFINMATKGKIRMWNVCREDFTTISFTMFQDQYKLLKRIVRKTGSRTKVTKKNGMNFILNKINRRKFFIIGVNLFLILIFVFSSMILRIEIQGNKKVDNKVIIESLEKHGINYGKLKFGIKLRDIEAKVLKDLKEVSVVTIKFIGTKAIVNVVERTMPPEMDLIETPRDIISTKEGVISKITALKGQSVVTIGDYVKKGDTLISGIVRDAEGVPIRVAESTGEVIAKTWYEIEENVDLNHKEEKFTGRETKRTYFNLFNKTLAFKYKNKYPQYNKIQDTKNYEIMGYRLPIEKVSEIYKEKIITERKISEDEAIKILIEKIDSKAKKVIPKEGLIVDKQESKEISENGIKLKIIFIVEEKIGEGKDISPGVIKEEQEKEEAKKIQPE</sequence>
<evidence type="ECO:0000256" key="1">
    <source>
        <dbReference type="SAM" id="MobiDB-lite"/>
    </source>
</evidence>
<dbReference type="EMBL" id="LFVU01000027">
    <property type="protein sequence ID" value="KMT21652.1"/>
    <property type="molecule type" value="Genomic_DNA"/>
</dbReference>
<accession>A0A0J8D700</accession>
<feature type="region of interest" description="Disordered" evidence="1">
    <location>
        <begin position="390"/>
        <end position="409"/>
    </location>
</feature>
<gene>
    <name evidence="3" type="primary">yqfD</name>
    <name evidence="3" type="ORF">CLCY_2c04140</name>
</gene>
<dbReference type="Pfam" id="PF06898">
    <property type="entry name" value="YqfD"/>
    <property type="match status" value="1"/>
</dbReference>
<dbReference type="InterPro" id="IPR010690">
    <property type="entry name" value="YqfD"/>
</dbReference>
<keyword evidence="4" id="KW-1185">Reference proteome</keyword>
<evidence type="ECO:0000256" key="2">
    <source>
        <dbReference type="SAM" id="Phobius"/>
    </source>
</evidence>
<evidence type="ECO:0000313" key="3">
    <source>
        <dbReference type="EMBL" id="KMT21652.1"/>
    </source>
</evidence>
<protein>
    <submittedName>
        <fullName evidence="3">Sporulation protein YqfD</fullName>
    </submittedName>
</protein>
<name>A0A0J8D700_CLOCY</name>
<dbReference type="PATRIC" id="fig|1121307.3.peg.1272"/>
<proteinExistence type="predicted"/>
<dbReference type="PIRSF" id="PIRSF029895">
    <property type="entry name" value="SpoIV"/>
    <property type="match status" value="1"/>
</dbReference>
<dbReference type="STRING" id="1121307.CLCY_2c04140"/>
<keyword evidence="2" id="KW-0812">Transmembrane</keyword>
<keyword evidence="2" id="KW-0472">Membrane</keyword>
<dbReference type="AlphaFoldDB" id="A0A0J8D700"/>
<evidence type="ECO:0000313" key="4">
    <source>
        <dbReference type="Proteomes" id="UP000036756"/>
    </source>
</evidence>
<dbReference type="RefSeq" id="WP_048571069.1">
    <property type="nucleotide sequence ID" value="NZ_LFVU01000027.1"/>
</dbReference>
<dbReference type="Proteomes" id="UP000036756">
    <property type="component" value="Unassembled WGS sequence"/>
</dbReference>
<feature type="transmembrane region" description="Helical" evidence="2">
    <location>
        <begin position="89"/>
        <end position="109"/>
    </location>
</feature>
<keyword evidence="2" id="KW-1133">Transmembrane helix</keyword>
<organism evidence="3 4">
    <name type="scientific">Clostridium cylindrosporum DSM 605</name>
    <dbReference type="NCBI Taxonomy" id="1121307"/>
    <lineage>
        <taxon>Bacteria</taxon>
        <taxon>Bacillati</taxon>
        <taxon>Bacillota</taxon>
        <taxon>Clostridia</taxon>
        <taxon>Eubacteriales</taxon>
        <taxon>Clostridiaceae</taxon>
        <taxon>Clostridium</taxon>
    </lineage>
</organism>
<dbReference type="OrthoDB" id="1640349at2"/>